<reference evidence="4" key="1">
    <citation type="journal article" date="2016" name="Proc. Natl. Acad. Sci. U.S.A.">
        <title>Lipid metabolic changes in an early divergent fungus govern the establishment of a mutualistic symbiosis with endobacteria.</title>
        <authorList>
            <person name="Lastovetsky O.A."/>
            <person name="Gaspar M.L."/>
            <person name="Mondo S.J."/>
            <person name="LaButti K.M."/>
            <person name="Sandor L."/>
            <person name="Grigoriev I.V."/>
            <person name="Henry S.A."/>
            <person name="Pawlowska T.E."/>
        </authorList>
    </citation>
    <scope>NUCLEOTIDE SEQUENCE [LARGE SCALE GENOMIC DNA]</scope>
    <source>
        <strain evidence="4">ATCC 52814</strain>
    </source>
</reference>
<feature type="domain" description="NAB co-repressor" evidence="3">
    <location>
        <begin position="65"/>
        <end position="155"/>
    </location>
</feature>
<dbReference type="Gene3D" id="1.20.120.2010">
    <property type="entry name" value="NAB conserved domain 2"/>
    <property type="match status" value="1"/>
</dbReference>
<accession>A0A1X0RDR2</accession>
<feature type="coiled-coil region" evidence="1">
    <location>
        <begin position="191"/>
        <end position="252"/>
    </location>
</feature>
<evidence type="ECO:0000313" key="4">
    <source>
        <dbReference type="EMBL" id="ORE10149.1"/>
    </source>
</evidence>
<dbReference type="Pfam" id="PF04905">
    <property type="entry name" value="NCD2"/>
    <property type="match status" value="1"/>
</dbReference>
<organism evidence="4">
    <name type="scientific">Rhizopus microsporus var. microsporus</name>
    <dbReference type="NCBI Taxonomy" id="86635"/>
    <lineage>
        <taxon>Eukaryota</taxon>
        <taxon>Fungi</taxon>
        <taxon>Fungi incertae sedis</taxon>
        <taxon>Mucoromycota</taxon>
        <taxon>Mucoromycotina</taxon>
        <taxon>Mucoromycetes</taxon>
        <taxon>Mucorales</taxon>
        <taxon>Mucorineae</taxon>
        <taxon>Rhizopodaceae</taxon>
        <taxon>Rhizopus</taxon>
    </lineage>
</organism>
<dbReference type="Proteomes" id="UP000242414">
    <property type="component" value="Unassembled WGS sequence"/>
</dbReference>
<feature type="compositionally biased region" description="Low complexity" evidence="2">
    <location>
        <begin position="264"/>
        <end position="278"/>
    </location>
</feature>
<dbReference type="InterPro" id="IPR013761">
    <property type="entry name" value="SAM/pointed_sf"/>
</dbReference>
<evidence type="ECO:0000256" key="2">
    <source>
        <dbReference type="SAM" id="MobiDB-lite"/>
    </source>
</evidence>
<feature type="region of interest" description="Disordered" evidence="2">
    <location>
        <begin position="254"/>
        <end position="295"/>
    </location>
</feature>
<evidence type="ECO:0000256" key="1">
    <source>
        <dbReference type="SAM" id="Coils"/>
    </source>
</evidence>
<dbReference type="InterPro" id="IPR038398">
    <property type="entry name" value="NCD2_sf"/>
</dbReference>
<dbReference type="VEuPathDB" id="FungiDB:BCV72DRAFT_34692"/>
<keyword evidence="1" id="KW-0175">Coiled coil</keyword>
<evidence type="ECO:0000259" key="3">
    <source>
        <dbReference type="Pfam" id="PF04905"/>
    </source>
</evidence>
<gene>
    <name evidence="4" type="ORF">BCV72DRAFT_34692</name>
</gene>
<proteinExistence type="predicted"/>
<dbReference type="GO" id="GO:0005634">
    <property type="term" value="C:nucleus"/>
    <property type="evidence" value="ECO:0007669"/>
    <property type="project" value="InterPro"/>
</dbReference>
<sequence length="331" mass="38675">MTNLPTIKEFLKSNQLDQYHDAFIKTGATEQDLELVIQLNEQELSEFISALGMLPFHSIKFKKSLRELRNKLSPDKQEIVSTENDPSIDMITIQARIYGKGQDRLLTSYEKAINKAAVQLALEDPLLLSRKGELFKLAKKKLLDEGYQYKRGRSRSKLIKENPQLLQRQSSLLDKRQENAERISIQRQEKIRCLEKQIDELLRIRQLTENRLEINYYDVETRPSMETKLMEYEEEKRQLSRQISKLKSQERKHQWYYRRKSEKSSGSSSSSSSDSSQSIEFGSQPSLSYNSSSNEEESLLEIEDRSFSIYSIETHYNTRESDVRARSLGPK</sequence>
<dbReference type="SUPFAM" id="SSF47769">
    <property type="entry name" value="SAM/Pointed domain"/>
    <property type="match status" value="1"/>
</dbReference>
<protein>
    <recommendedName>
        <fullName evidence="3">NAB co-repressor domain-containing protein</fullName>
    </recommendedName>
</protein>
<name>A0A1X0RDR2_RHIZD</name>
<dbReference type="InterPro" id="IPR006989">
    <property type="entry name" value="NAB_co-repressor_dom"/>
</dbReference>
<dbReference type="OrthoDB" id="10028556at2759"/>
<dbReference type="AlphaFoldDB" id="A0A1X0RDR2"/>
<dbReference type="EMBL" id="KV921868">
    <property type="protein sequence ID" value="ORE10149.1"/>
    <property type="molecule type" value="Genomic_DNA"/>
</dbReference>
<dbReference type="GO" id="GO:0045892">
    <property type="term" value="P:negative regulation of DNA-templated transcription"/>
    <property type="evidence" value="ECO:0007669"/>
    <property type="project" value="InterPro"/>
</dbReference>